<accession>A0A9J7HWU8</accession>
<dbReference type="PANTHER" id="PTHR10334">
    <property type="entry name" value="CYSTEINE-RICH SECRETORY PROTEIN-RELATED"/>
    <property type="match status" value="1"/>
</dbReference>
<dbReference type="OMA" id="WMKTNCK"/>
<dbReference type="GeneID" id="118408513"/>
<dbReference type="RefSeq" id="XP_035665222.1">
    <property type="nucleotide sequence ID" value="XM_035809329.1"/>
</dbReference>
<organism evidence="4 5">
    <name type="scientific">Branchiostoma floridae</name>
    <name type="common">Florida lancelet</name>
    <name type="synonym">Amphioxus</name>
    <dbReference type="NCBI Taxonomy" id="7739"/>
    <lineage>
        <taxon>Eukaryota</taxon>
        <taxon>Metazoa</taxon>
        <taxon>Chordata</taxon>
        <taxon>Cephalochordata</taxon>
        <taxon>Leptocardii</taxon>
        <taxon>Amphioxiformes</taxon>
        <taxon>Branchiostomatidae</taxon>
        <taxon>Branchiostoma</taxon>
    </lineage>
</organism>
<reference evidence="5" key="1">
    <citation type="submission" date="2025-08" db="UniProtKB">
        <authorList>
            <consortium name="RefSeq"/>
        </authorList>
    </citation>
    <scope>IDENTIFICATION</scope>
    <source>
        <strain evidence="5">S238N-H82</strain>
        <tissue evidence="5">Testes</tissue>
    </source>
</reference>
<feature type="chain" id="PRO_5039895850" evidence="2">
    <location>
        <begin position="21"/>
        <end position="310"/>
    </location>
</feature>
<dbReference type="PROSITE" id="PS51670">
    <property type="entry name" value="SHKT"/>
    <property type="match status" value="2"/>
</dbReference>
<gene>
    <name evidence="5" type="primary">LOC118408513</name>
</gene>
<dbReference type="PRINTS" id="PR00837">
    <property type="entry name" value="V5TPXLIKE"/>
</dbReference>
<dbReference type="InterPro" id="IPR001283">
    <property type="entry name" value="CRISP-related"/>
</dbReference>
<keyword evidence="2" id="KW-0732">Signal</keyword>
<evidence type="ECO:0000256" key="2">
    <source>
        <dbReference type="SAM" id="SignalP"/>
    </source>
</evidence>
<sequence length="310" mass="35385">MKIFGHVAFFLLALPLLTIAKSLRDLHALKDSPPIPKDEKQKENYLRDMKVKMVGKKSARCKNVYSNCVCNYYKLVDHCVLPAYKAWMFKHCAATCGVCTADSMAKVCRNTYPDQMCTMFASLGFHKQSKMQYFMACKCPKVCGICDMDTPPSAPSIIDNTLDQEECLRLHNEKRSLHGAAELTWCTKCAAFAQTVVQTLQDSDSPLIHSSTDQLVWRVNGKIVIHGENLMYHFPEVDCQMSVESWYREKDLYNPRNPLFDIESSSHFTQMVWKDTQSVGCAKTQSYLACIYEPAGNMRSIYLFRMNVQV</sequence>
<evidence type="ECO:0000256" key="1">
    <source>
        <dbReference type="PROSITE-ProRule" id="PRU01005"/>
    </source>
</evidence>
<comment type="caution">
    <text evidence="1">Lacks conserved residue(s) required for the propagation of feature annotation.</text>
</comment>
<dbReference type="InterPro" id="IPR035940">
    <property type="entry name" value="CAP_sf"/>
</dbReference>
<dbReference type="Gene3D" id="3.40.33.10">
    <property type="entry name" value="CAP"/>
    <property type="match status" value="1"/>
</dbReference>
<dbReference type="SMART" id="SM00198">
    <property type="entry name" value="SCP"/>
    <property type="match status" value="1"/>
</dbReference>
<name>A0A9J7HWU8_BRAFL</name>
<dbReference type="Proteomes" id="UP000001554">
    <property type="component" value="Unplaced"/>
</dbReference>
<dbReference type="InterPro" id="IPR014044">
    <property type="entry name" value="CAP_dom"/>
</dbReference>
<dbReference type="Pfam" id="PF00188">
    <property type="entry name" value="CAP"/>
    <property type="match status" value="1"/>
</dbReference>
<keyword evidence="4" id="KW-1185">Reference proteome</keyword>
<evidence type="ECO:0000259" key="3">
    <source>
        <dbReference type="PROSITE" id="PS51670"/>
    </source>
</evidence>
<dbReference type="AlphaFoldDB" id="A0A9J7HWU8"/>
<dbReference type="SUPFAM" id="SSF55797">
    <property type="entry name" value="PR-1-like"/>
    <property type="match status" value="1"/>
</dbReference>
<dbReference type="InterPro" id="IPR003582">
    <property type="entry name" value="ShKT_dom"/>
</dbReference>
<evidence type="ECO:0000313" key="5">
    <source>
        <dbReference type="RefSeq" id="XP_035665222.1"/>
    </source>
</evidence>
<feature type="domain" description="ShKT" evidence="3">
    <location>
        <begin position="61"/>
        <end position="99"/>
    </location>
</feature>
<protein>
    <submittedName>
        <fullName evidence="5">Ectin-like isoform X1</fullName>
    </submittedName>
</protein>
<dbReference type="SMART" id="SM00254">
    <property type="entry name" value="ShKT"/>
    <property type="match status" value="2"/>
</dbReference>
<proteinExistence type="predicted"/>
<evidence type="ECO:0000313" key="4">
    <source>
        <dbReference type="Proteomes" id="UP000001554"/>
    </source>
</evidence>
<dbReference type="OrthoDB" id="337038at2759"/>
<feature type="domain" description="ShKT" evidence="3">
    <location>
        <begin position="108"/>
        <end position="146"/>
    </location>
</feature>
<feature type="signal peptide" evidence="2">
    <location>
        <begin position="1"/>
        <end position="20"/>
    </location>
</feature>
<dbReference type="KEGG" id="bfo:118408513"/>